<organism evidence="3 4">
    <name type="scientific">Paracidovorax valerianellae</name>
    <dbReference type="NCBI Taxonomy" id="187868"/>
    <lineage>
        <taxon>Bacteria</taxon>
        <taxon>Pseudomonadati</taxon>
        <taxon>Pseudomonadota</taxon>
        <taxon>Betaproteobacteria</taxon>
        <taxon>Burkholderiales</taxon>
        <taxon>Comamonadaceae</taxon>
        <taxon>Paracidovorax</taxon>
    </lineage>
</organism>
<dbReference type="OrthoDB" id="9025834at2"/>
<dbReference type="InterPro" id="IPR002816">
    <property type="entry name" value="TraB/PrgY/GumN_fam"/>
</dbReference>
<keyword evidence="4" id="KW-1185">Reference proteome</keyword>
<accession>A0A1G6ZIH6</accession>
<dbReference type="Pfam" id="PF01963">
    <property type="entry name" value="TraB_PrgY_gumN"/>
    <property type="match status" value="1"/>
</dbReference>
<gene>
    <name evidence="3" type="ORF">SAMN05192589_111109</name>
</gene>
<evidence type="ECO:0000256" key="1">
    <source>
        <dbReference type="SAM" id="MobiDB-lite"/>
    </source>
</evidence>
<dbReference type="PANTHER" id="PTHR40590">
    <property type="entry name" value="CYTOPLASMIC PROTEIN-RELATED"/>
    <property type="match status" value="1"/>
</dbReference>
<evidence type="ECO:0000313" key="3">
    <source>
        <dbReference type="EMBL" id="SDE02350.1"/>
    </source>
</evidence>
<reference evidence="3 4" key="1">
    <citation type="submission" date="2016-10" db="EMBL/GenBank/DDBJ databases">
        <authorList>
            <person name="de Groot N.N."/>
        </authorList>
    </citation>
    <scope>NUCLEOTIDE SEQUENCE [LARGE SCALE GENOMIC DNA]</scope>
    <source>
        <strain evidence="3 4">DSM 16619</strain>
    </source>
</reference>
<proteinExistence type="predicted"/>
<dbReference type="AlphaFoldDB" id="A0A1G6ZIH6"/>
<feature type="region of interest" description="Disordered" evidence="1">
    <location>
        <begin position="336"/>
        <end position="362"/>
    </location>
</feature>
<protein>
    <recommendedName>
        <fullName evidence="5">TraB family protein</fullName>
    </recommendedName>
</protein>
<dbReference type="PANTHER" id="PTHR40590:SF1">
    <property type="entry name" value="CYTOPLASMIC PROTEIN"/>
    <property type="match status" value="1"/>
</dbReference>
<dbReference type="CDD" id="cd14789">
    <property type="entry name" value="Tiki"/>
    <property type="match status" value="1"/>
</dbReference>
<name>A0A1G6ZIH6_9BURK</name>
<keyword evidence="2" id="KW-0732">Signal</keyword>
<feature type="signal peptide" evidence="2">
    <location>
        <begin position="1"/>
        <end position="24"/>
    </location>
</feature>
<dbReference type="InterPro" id="IPR047111">
    <property type="entry name" value="YbaP-like"/>
</dbReference>
<dbReference type="STRING" id="187868.SAMN05192589_111109"/>
<evidence type="ECO:0000313" key="4">
    <source>
        <dbReference type="Proteomes" id="UP000198781"/>
    </source>
</evidence>
<sequence>MTTRAGLARLALAAWLALPLAVTAQGLAQPASAPAPSAASPAVSAVRSCPPEAAPFDPAELHQAARNARDRGLLWRIEKNGRTSWLYGTVHAAERGWMFPGTKVREAVMASDRVALELDLLDPKVMQALQAAMVAPPGAAPLPPALAQRLAAHAEAACMAPTLARLRPELQVATLVGQSARTSGVDMAYGIDAVIAGMAKAGGKPIVALETPEQQIRLLTSDDPARTAAAVESALDQLDGGQAQRSIATLTRAWADGRLNTLQTYPQWCECLATEAEQAEYRQLVDARNPAMARGIAAEHAAGHTVFAAVGALHLVGPQGLPALMAKQGFRVQRVEFAAPPDDARRTRPAANDSKPKEAPAQ</sequence>
<evidence type="ECO:0008006" key="5">
    <source>
        <dbReference type="Google" id="ProtNLM"/>
    </source>
</evidence>
<evidence type="ECO:0000256" key="2">
    <source>
        <dbReference type="SAM" id="SignalP"/>
    </source>
</evidence>
<feature type="chain" id="PRO_5011631927" description="TraB family protein" evidence="2">
    <location>
        <begin position="25"/>
        <end position="362"/>
    </location>
</feature>
<dbReference type="EMBL" id="FMZC01000011">
    <property type="protein sequence ID" value="SDE02350.1"/>
    <property type="molecule type" value="Genomic_DNA"/>
</dbReference>
<dbReference type="RefSeq" id="WP_092744882.1">
    <property type="nucleotide sequence ID" value="NZ_FMZC01000011.1"/>
</dbReference>
<dbReference type="Proteomes" id="UP000198781">
    <property type="component" value="Unassembled WGS sequence"/>
</dbReference>